<protein>
    <submittedName>
        <fullName evidence="1">Uncharacterized protein</fullName>
    </submittedName>
</protein>
<dbReference type="AlphaFoldDB" id="A0A6H5H499"/>
<reference evidence="1 2" key="1">
    <citation type="submission" date="2020-02" db="EMBL/GenBank/DDBJ databases">
        <authorList>
            <person name="Ferguson B K."/>
        </authorList>
    </citation>
    <scope>NUCLEOTIDE SEQUENCE [LARGE SCALE GENOMIC DNA]</scope>
</reference>
<proteinExistence type="predicted"/>
<sequence length="98" mass="10975">MEFKKQSNARQRKRFLPYDLNPNISVRVGIQVVLFVGRSDEARRMLVAASAVGVQLSYGGVWMLDLGKWSRSFGVNRHSTLPVECGSTSQSLNVCMLK</sequence>
<evidence type="ECO:0000313" key="1">
    <source>
        <dbReference type="EMBL" id="CAB0010258.1"/>
    </source>
</evidence>
<evidence type="ECO:0000313" key="2">
    <source>
        <dbReference type="Proteomes" id="UP000479000"/>
    </source>
</evidence>
<name>A0A6H5H499_9HEMI</name>
<organism evidence="1 2">
    <name type="scientific">Nesidiocoris tenuis</name>
    <dbReference type="NCBI Taxonomy" id="355587"/>
    <lineage>
        <taxon>Eukaryota</taxon>
        <taxon>Metazoa</taxon>
        <taxon>Ecdysozoa</taxon>
        <taxon>Arthropoda</taxon>
        <taxon>Hexapoda</taxon>
        <taxon>Insecta</taxon>
        <taxon>Pterygota</taxon>
        <taxon>Neoptera</taxon>
        <taxon>Paraneoptera</taxon>
        <taxon>Hemiptera</taxon>
        <taxon>Heteroptera</taxon>
        <taxon>Panheteroptera</taxon>
        <taxon>Cimicomorpha</taxon>
        <taxon>Miridae</taxon>
        <taxon>Dicyphina</taxon>
        <taxon>Nesidiocoris</taxon>
    </lineage>
</organism>
<gene>
    <name evidence="1" type="ORF">NTEN_LOCUS15305</name>
</gene>
<accession>A0A6H5H499</accession>
<dbReference type="EMBL" id="CADCXU010022944">
    <property type="protein sequence ID" value="CAB0010258.1"/>
    <property type="molecule type" value="Genomic_DNA"/>
</dbReference>
<dbReference type="Proteomes" id="UP000479000">
    <property type="component" value="Unassembled WGS sequence"/>
</dbReference>
<keyword evidence="2" id="KW-1185">Reference proteome</keyword>